<dbReference type="GO" id="GO:0009279">
    <property type="term" value="C:cell outer membrane"/>
    <property type="evidence" value="ECO:0007669"/>
    <property type="project" value="UniProtKB-SubCell"/>
</dbReference>
<feature type="domain" description="SusD-like N-terminal" evidence="7">
    <location>
        <begin position="59"/>
        <end position="212"/>
    </location>
</feature>
<comment type="caution">
    <text evidence="8">The sequence shown here is derived from an EMBL/GenBank/DDBJ whole genome shotgun (WGS) entry which is preliminary data.</text>
</comment>
<feature type="domain" description="RagB/SusD" evidence="6">
    <location>
        <begin position="281"/>
        <end position="545"/>
    </location>
</feature>
<gene>
    <name evidence="8" type="ORF">ACM46_05620</name>
</gene>
<dbReference type="Pfam" id="PF07980">
    <property type="entry name" value="SusD_RagB"/>
    <property type="match status" value="1"/>
</dbReference>
<dbReference type="EMBL" id="LFND01000002">
    <property type="protein sequence ID" value="KMQ65382.1"/>
    <property type="molecule type" value="Genomic_DNA"/>
</dbReference>
<dbReference type="CDD" id="cd08977">
    <property type="entry name" value="SusD"/>
    <property type="match status" value="1"/>
</dbReference>
<protein>
    <recommendedName>
        <fullName evidence="10">Carbohydrate-binding protein SusD</fullName>
    </recommendedName>
</protein>
<proteinExistence type="inferred from homology"/>
<comment type="similarity">
    <text evidence="2">Belongs to the SusD family.</text>
</comment>
<reference evidence="8 9" key="1">
    <citation type="journal article" date="2013" name="Int. J. Syst. Evol. Microbiol.">
        <title>Chryseobacterium angstadtii sp. nov., isolated from a newt tank.</title>
        <authorList>
            <person name="Kirk K.E."/>
            <person name="Hoffman J.A."/>
            <person name="Smith K.A."/>
            <person name="Strahan B.L."/>
            <person name="Failor K.C."/>
            <person name="Krebs J.E."/>
            <person name="Gale A.N."/>
            <person name="Do T.D."/>
            <person name="Sontag T.C."/>
            <person name="Batties A.M."/>
            <person name="Mistiszyn K."/>
            <person name="Newman J.D."/>
        </authorList>
    </citation>
    <scope>NUCLEOTIDE SEQUENCE [LARGE SCALE GENOMIC DNA]</scope>
    <source>
        <strain evidence="8 9">KM</strain>
    </source>
</reference>
<dbReference type="SUPFAM" id="SSF48452">
    <property type="entry name" value="TPR-like"/>
    <property type="match status" value="1"/>
</dbReference>
<evidence type="ECO:0000256" key="3">
    <source>
        <dbReference type="ARBA" id="ARBA00022729"/>
    </source>
</evidence>
<name>A0A0J7IH02_9FLAO</name>
<dbReference type="Pfam" id="PF14322">
    <property type="entry name" value="SusD-like_3"/>
    <property type="match status" value="1"/>
</dbReference>
<evidence type="ECO:0000313" key="9">
    <source>
        <dbReference type="Proteomes" id="UP000036261"/>
    </source>
</evidence>
<keyword evidence="9" id="KW-1185">Reference proteome</keyword>
<dbReference type="PROSITE" id="PS51257">
    <property type="entry name" value="PROKAR_LIPOPROTEIN"/>
    <property type="match status" value="1"/>
</dbReference>
<evidence type="ECO:0008006" key="10">
    <source>
        <dbReference type="Google" id="ProtNLM"/>
    </source>
</evidence>
<evidence type="ECO:0000256" key="1">
    <source>
        <dbReference type="ARBA" id="ARBA00004442"/>
    </source>
</evidence>
<keyword evidence="3" id="KW-0732">Signal</keyword>
<dbReference type="InterPro" id="IPR033985">
    <property type="entry name" value="SusD-like_N"/>
</dbReference>
<dbReference type="PATRIC" id="fig|558151.6.peg.1179"/>
<dbReference type="InterPro" id="IPR012944">
    <property type="entry name" value="SusD_RagB_dom"/>
</dbReference>
<dbReference type="Proteomes" id="UP000036261">
    <property type="component" value="Unassembled WGS sequence"/>
</dbReference>
<dbReference type="AlphaFoldDB" id="A0A0J7IH02"/>
<evidence type="ECO:0000256" key="4">
    <source>
        <dbReference type="ARBA" id="ARBA00023136"/>
    </source>
</evidence>
<dbReference type="STRING" id="558151.ACM46_05620"/>
<dbReference type="Gene3D" id="1.25.40.390">
    <property type="match status" value="1"/>
</dbReference>
<sequence>MKMKKIKTIVLSVSLTIVTSSCNLDRFPEDKVSEETFWKTEKDATLALNGIYTYMSSAAYSSLYNDSFTDNSYAQYPWETTAVDASAGNILPSIDFGYNFTTIRRANTFLEKIDEIPMDKNLAGRYKAEARFIRAFNYFDLSQRFGALPLVQKTGELDGATLTPISETQIDDFVISELNAIENDLPVAYSSGQDKGRITKGAVSAFKARVYLYTGKYKEAYEAAQLVMNSGAYDLFNTSSVDTSTNYDSFVTFTSAADKDNFYKGLSNYQSLFWAKNNGNKESILEAQFVPDSKGVFSNSMALFLLPNEESGWSSVTPTIDLVNAYWNKDGTAFTPPSNATRASNYNHGNPNNAYLDEFKNRDTRLYASIMHPNGPWSYLKGFGTSTLFKWNQGANNTSKIGYNYKKMADYGSLDENLNMSNNFMLIRYAEVLLIYAEARNEFFGPDATIYDALNQIRSRAGMVGVNNVQTKETLREIIRNERRIELANEGHRFYDIRRWKIAPNVMKTVYDITNTQVAARVWNDKFYRFPYPQTAVDLNPKLQEAQAAKGY</sequence>
<comment type="subcellular location">
    <subcellularLocation>
        <location evidence="1">Cell outer membrane</location>
    </subcellularLocation>
</comment>
<evidence type="ECO:0000313" key="8">
    <source>
        <dbReference type="EMBL" id="KMQ65382.1"/>
    </source>
</evidence>
<dbReference type="InterPro" id="IPR011990">
    <property type="entry name" value="TPR-like_helical_dom_sf"/>
</dbReference>
<evidence type="ECO:0000256" key="2">
    <source>
        <dbReference type="ARBA" id="ARBA00006275"/>
    </source>
</evidence>
<keyword evidence="5" id="KW-0998">Cell outer membrane</keyword>
<evidence type="ECO:0000256" key="5">
    <source>
        <dbReference type="ARBA" id="ARBA00023237"/>
    </source>
</evidence>
<evidence type="ECO:0000259" key="6">
    <source>
        <dbReference type="Pfam" id="PF07980"/>
    </source>
</evidence>
<evidence type="ECO:0000259" key="7">
    <source>
        <dbReference type="Pfam" id="PF14322"/>
    </source>
</evidence>
<keyword evidence="4" id="KW-0472">Membrane</keyword>
<accession>A0A0J7IH02</accession>
<organism evidence="8 9">
    <name type="scientific">Chryseobacterium angstadtii</name>
    <dbReference type="NCBI Taxonomy" id="558151"/>
    <lineage>
        <taxon>Bacteria</taxon>
        <taxon>Pseudomonadati</taxon>
        <taxon>Bacteroidota</taxon>
        <taxon>Flavobacteriia</taxon>
        <taxon>Flavobacteriales</taxon>
        <taxon>Weeksellaceae</taxon>
        <taxon>Chryseobacterium group</taxon>
        <taxon>Chryseobacterium</taxon>
    </lineage>
</organism>